<dbReference type="GO" id="GO:0000160">
    <property type="term" value="P:phosphorelay signal transduction system"/>
    <property type="evidence" value="ECO:0007669"/>
    <property type="project" value="InterPro"/>
</dbReference>
<dbReference type="Proteomes" id="UP000824201">
    <property type="component" value="Unassembled WGS sequence"/>
</dbReference>
<keyword evidence="2 4" id="KW-0597">Phosphoprotein</keyword>
<evidence type="ECO:0000256" key="1">
    <source>
        <dbReference type="ARBA" id="ARBA00018672"/>
    </source>
</evidence>
<dbReference type="SUPFAM" id="SSF52172">
    <property type="entry name" value="CheY-like"/>
    <property type="match status" value="1"/>
</dbReference>
<dbReference type="PROSITE" id="PS50110">
    <property type="entry name" value="RESPONSE_REGULATORY"/>
    <property type="match status" value="1"/>
</dbReference>
<dbReference type="Pfam" id="PF00072">
    <property type="entry name" value="Response_reg"/>
    <property type="match status" value="1"/>
</dbReference>
<evidence type="ECO:0000256" key="2">
    <source>
        <dbReference type="ARBA" id="ARBA00022553"/>
    </source>
</evidence>
<comment type="function">
    <text evidence="3">May play the central regulatory role in sporulation. It may be an element of the effector pathway responsible for the activation of sporulation genes in response to nutritional stress. Spo0A may act in concert with spo0H (a sigma factor) to control the expression of some genes that are critical to the sporulation process.</text>
</comment>
<evidence type="ECO:0000313" key="6">
    <source>
        <dbReference type="EMBL" id="HIR89823.1"/>
    </source>
</evidence>
<feature type="modified residue" description="4-aspartylphosphate" evidence="4">
    <location>
        <position position="55"/>
    </location>
</feature>
<dbReference type="InterPro" id="IPR050595">
    <property type="entry name" value="Bact_response_regulator"/>
</dbReference>
<name>A0A9D1EH26_9FIRM</name>
<organism evidence="6 7">
    <name type="scientific">Candidatus Fimimorpha faecalis</name>
    <dbReference type="NCBI Taxonomy" id="2840824"/>
    <lineage>
        <taxon>Bacteria</taxon>
        <taxon>Bacillati</taxon>
        <taxon>Bacillota</taxon>
        <taxon>Clostridia</taxon>
        <taxon>Eubacteriales</taxon>
        <taxon>Candidatus Fimimorpha</taxon>
    </lineage>
</organism>
<sequence length="148" mass="17544">MKLVLCDDEPQFLNYIEKVLRDHFDSNIEVISCTSYIALQIILEQEHSCDLLLMDIRLPEGNGIDFAREILEEYPALPVIFISGYADEYYQQAFLNIRPYGFLRKPVNQQLLFQLIQKVQEEQRNKTLNYDYFKTSNGLEKIMFDDIY</sequence>
<feature type="non-terminal residue" evidence="6">
    <location>
        <position position="148"/>
    </location>
</feature>
<proteinExistence type="predicted"/>
<dbReference type="AlphaFoldDB" id="A0A9D1EH26"/>
<dbReference type="Gene3D" id="3.40.50.2300">
    <property type="match status" value="1"/>
</dbReference>
<evidence type="ECO:0000259" key="5">
    <source>
        <dbReference type="PROSITE" id="PS50110"/>
    </source>
</evidence>
<dbReference type="EMBL" id="DVHN01000182">
    <property type="protein sequence ID" value="HIR89823.1"/>
    <property type="molecule type" value="Genomic_DNA"/>
</dbReference>
<dbReference type="SMART" id="SM00448">
    <property type="entry name" value="REC"/>
    <property type="match status" value="1"/>
</dbReference>
<dbReference type="PANTHER" id="PTHR44591">
    <property type="entry name" value="STRESS RESPONSE REGULATOR PROTEIN 1"/>
    <property type="match status" value="1"/>
</dbReference>
<gene>
    <name evidence="6" type="ORF">IAC96_12835</name>
</gene>
<reference evidence="6" key="1">
    <citation type="submission" date="2020-10" db="EMBL/GenBank/DDBJ databases">
        <authorList>
            <person name="Gilroy R."/>
        </authorList>
    </citation>
    <scope>NUCLEOTIDE SEQUENCE</scope>
    <source>
        <strain evidence="6">ChiW13-3771</strain>
    </source>
</reference>
<dbReference type="PANTHER" id="PTHR44591:SF21">
    <property type="entry name" value="TWO-COMPONENT RESPONSE REGULATOR"/>
    <property type="match status" value="1"/>
</dbReference>
<protein>
    <recommendedName>
        <fullName evidence="1">Stage 0 sporulation protein A homolog</fullName>
    </recommendedName>
</protein>
<dbReference type="InterPro" id="IPR011006">
    <property type="entry name" value="CheY-like_superfamily"/>
</dbReference>
<evidence type="ECO:0000313" key="7">
    <source>
        <dbReference type="Proteomes" id="UP000824201"/>
    </source>
</evidence>
<evidence type="ECO:0000256" key="3">
    <source>
        <dbReference type="ARBA" id="ARBA00024867"/>
    </source>
</evidence>
<feature type="domain" description="Response regulatory" evidence="5">
    <location>
        <begin position="2"/>
        <end position="120"/>
    </location>
</feature>
<reference evidence="6" key="2">
    <citation type="journal article" date="2021" name="PeerJ">
        <title>Extensive microbial diversity within the chicken gut microbiome revealed by metagenomics and culture.</title>
        <authorList>
            <person name="Gilroy R."/>
            <person name="Ravi A."/>
            <person name="Getino M."/>
            <person name="Pursley I."/>
            <person name="Horton D.L."/>
            <person name="Alikhan N.F."/>
            <person name="Baker D."/>
            <person name="Gharbi K."/>
            <person name="Hall N."/>
            <person name="Watson M."/>
            <person name="Adriaenssens E.M."/>
            <person name="Foster-Nyarko E."/>
            <person name="Jarju S."/>
            <person name="Secka A."/>
            <person name="Antonio M."/>
            <person name="Oren A."/>
            <person name="Chaudhuri R.R."/>
            <person name="La Ragione R."/>
            <person name="Hildebrand F."/>
            <person name="Pallen M.J."/>
        </authorList>
    </citation>
    <scope>NUCLEOTIDE SEQUENCE</scope>
    <source>
        <strain evidence="6">ChiW13-3771</strain>
    </source>
</reference>
<evidence type="ECO:0000256" key="4">
    <source>
        <dbReference type="PROSITE-ProRule" id="PRU00169"/>
    </source>
</evidence>
<comment type="caution">
    <text evidence="6">The sequence shown here is derived from an EMBL/GenBank/DDBJ whole genome shotgun (WGS) entry which is preliminary data.</text>
</comment>
<accession>A0A9D1EH26</accession>
<dbReference type="InterPro" id="IPR001789">
    <property type="entry name" value="Sig_transdc_resp-reg_receiver"/>
</dbReference>